<dbReference type="NCBIfam" id="TIGR00360">
    <property type="entry name" value="ComEC_N-term"/>
    <property type="match status" value="1"/>
</dbReference>
<protein>
    <submittedName>
        <fullName evidence="10">ComEC/Rec2-related protein</fullName>
    </submittedName>
</protein>
<evidence type="ECO:0000256" key="2">
    <source>
        <dbReference type="ARBA" id="ARBA00022475"/>
    </source>
</evidence>
<evidence type="ECO:0000313" key="10">
    <source>
        <dbReference type="EMBL" id="CDM92931.1"/>
    </source>
</evidence>
<dbReference type="AlphaFoldDB" id="A0A9P1NWK7"/>
<dbReference type="InterPro" id="IPR036866">
    <property type="entry name" value="RibonucZ/Hydroxyglut_hydro"/>
</dbReference>
<reference evidence="10 11" key="1">
    <citation type="submission" date="2014-02" db="EMBL/GenBank/DDBJ databases">
        <authorList>
            <person name="Genoscope - CEA"/>
        </authorList>
    </citation>
    <scope>NUCLEOTIDE SEQUENCE [LARGE SCALE GENOMIC DNA]</scope>
    <source>
        <strain evidence="10 11">PCC 8005</strain>
    </source>
</reference>
<evidence type="ECO:0000259" key="9">
    <source>
        <dbReference type="Pfam" id="PF13567"/>
    </source>
</evidence>
<dbReference type="InterPro" id="IPR004477">
    <property type="entry name" value="ComEC_N"/>
</dbReference>
<accession>A0A9P1NWK7</accession>
<evidence type="ECO:0000256" key="6">
    <source>
        <dbReference type="SAM" id="MobiDB-lite"/>
    </source>
</evidence>
<dbReference type="InterPro" id="IPR052159">
    <property type="entry name" value="Competence_DNA_uptake"/>
</dbReference>
<proteinExistence type="predicted"/>
<dbReference type="GO" id="GO:0005886">
    <property type="term" value="C:plasma membrane"/>
    <property type="evidence" value="ECO:0007669"/>
    <property type="project" value="UniProtKB-SubCell"/>
</dbReference>
<feature type="domain" description="DUF4131" evidence="9">
    <location>
        <begin position="29"/>
        <end position="233"/>
    </location>
</feature>
<sequence length="818" mass="89867">MNQTAAIALGLAYIVGLLMASFSWGGYSLLALGVGMAIMTTIWQYKLRGRLIKPNSPTTTNRRQRQRRQRTSDPDRLTVPRPPIPRSLWLVAGLIGFLATLYFQLQTPQPGPHDISRLIVSGGNAENLVITVWGRVISSPRVTRSGNVQFWLQANLVNQITSNDQNSPVQVNKTVTGKLYVTVPILQATGLQGNETVSVTGTLYAPKSPLNPGSFDFKAYLARQGGFAGMYGRHLSINTTPRWGLSRVRQRIVRAKVQGLDVTKGTLLSAMVLGRRAVDISPEISDRFVRVGLAHTLAASGFHVSLLLGVVLALTARWSPKLRLVFGATILLLYVGLTGGSASVLRAALMGLAALVGVVMKRQVRPLAVLLAVAVFLLLWNPLLIQDLGFQFSFLATLGLLVTVPPLMRSLQWLPPVIASCIAVPIAATVWILPLQIYVFNLVSPFSIFVNILVVPFITVITLGGMLTASVAIISPWAAAALATALYYPLEGLIYIVEFFNDLPGNSIAVGSLYMAQLIGLYTINILLCLLPILLPEKVGKTDQKKKTRNHSRFYAVIAGILMAIAIITLPMAYAQFTQFRVTVLATAEKPILVVEDRDRVLLVNAGDERTVKFTVLPFLLRQGINQIDWAILTHPQLGLTIGFPHILDTLPIQKFYDTPASKNAYQVSAQAIQNKIVTAQGEYLTLPVQQNLDLGETQVTLINAEVPLVEFIMSDRRWLLMGNIPKEQQSQLLQQHDLSPVDVLWWLGNDLNYQLLDTLKPQVAIASTDTLSPETSQMLENLNIQLFWTGRDGALHWTPQQGFSPTITADQTVDSFF</sequence>
<dbReference type="Pfam" id="PF13567">
    <property type="entry name" value="DUF4131"/>
    <property type="match status" value="1"/>
</dbReference>
<feature type="transmembrane region" description="Helical" evidence="7">
    <location>
        <begin position="413"/>
        <end position="433"/>
    </location>
</feature>
<feature type="transmembrane region" description="Helical" evidence="7">
    <location>
        <begin position="467"/>
        <end position="488"/>
    </location>
</feature>
<evidence type="ECO:0000256" key="1">
    <source>
        <dbReference type="ARBA" id="ARBA00004651"/>
    </source>
</evidence>
<dbReference type="Proteomes" id="UP000032946">
    <property type="component" value="Chromosome"/>
</dbReference>
<dbReference type="InterPro" id="IPR025405">
    <property type="entry name" value="DUF4131"/>
</dbReference>
<dbReference type="EMBL" id="FO818640">
    <property type="protein sequence ID" value="CDM92931.1"/>
    <property type="molecule type" value="Genomic_DNA"/>
</dbReference>
<evidence type="ECO:0000256" key="7">
    <source>
        <dbReference type="SAM" id="Phobius"/>
    </source>
</evidence>
<keyword evidence="5 7" id="KW-0472">Membrane</keyword>
<feature type="domain" description="ComEC/Rec2-related protein" evidence="8">
    <location>
        <begin position="271"/>
        <end position="531"/>
    </location>
</feature>
<feature type="transmembrane region" description="Helical" evidence="7">
    <location>
        <begin position="367"/>
        <end position="384"/>
    </location>
</feature>
<feature type="transmembrane region" description="Helical" evidence="7">
    <location>
        <begin position="439"/>
        <end position="460"/>
    </location>
</feature>
<feature type="transmembrane region" description="Helical" evidence="7">
    <location>
        <begin position="508"/>
        <end position="534"/>
    </location>
</feature>
<dbReference type="RefSeq" id="WP_048894900.1">
    <property type="nucleotide sequence ID" value="NZ_FO818640.1"/>
</dbReference>
<dbReference type="Pfam" id="PF03772">
    <property type="entry name" value="Competence"/>
    <property type="match status" value="1"/>
</dbReference>
<keyword evidence="2" id="KW-1003">Cell membrane</keyword>
<feature type="transmembrane region" description="Helical" evidence="7">
    <location>
        <begin position="390"/>
        <end position="408"/>
    </location>
</feature>
<keyword evidence="11" id="KW-1185">Reference proteome</keyword>
<feature type="transmembrane region" description="Helical" evidence="7">
    <location>
        <begin position="87"/>
        <end position="105"/>
    </location>
</feature>
<keyword evidence="4 7" id="KW-1133">Transmembrane helix</keyword>
<evidence type="ECO:0000259" key="8">
    <source>
        <dbReference type="Pfam" id="PF03772"/>
    </source>
</evidence>
<evidence type="ECO:0000256" key="4">
    <source>
        <dbReference type="ARBA" id="ARBA00022989"/>
    </source>
</evidence>
<feature type="transmembrane region" description="Helical" evidence="7">
    <location>
        <begin position="554"/>
        <end position="574"/>
    </location>
</feature>
<gene>
    <name evidence="10" type="ORF">ARTHRO_10604</name>
</gene>
<organism evidence="10 11">
    <name type="scientific">Limnospira indica PCC 8005</name>
    <dbReference type="NCBI Taxonomy" id="376219"/>
    <lineage>
        <taxon>Bacteria</taxon>
        <taxon>Bacillati</taxon>
        <taxon>Cyanobacteriota</taxon>
        <taxon>Cyanophyceae</taxon>
        <taxon>Oscillatoriophycideae</taxon>
        <taxon>Oscillatoriales</taxon>
        <taxon>Sirenicapillariaceae</taxon>
        <taxon>Limnospira</taxon>
    </lineage>
</organism>
<dbReference type="SUPFAM" id="SSF56281">
    <property type="entry name" value="Metallo-hydrolase/oxidoreductase"/>
    <property type="match status" value="1"/>
</dbReference>
<name>A0A9P1NWK7_9CYAN</name>
<evidence type="ECO:0000256" key="5">
    <source>
        <dbReference type="ARBA" id="ARBA00023136"/>
    </source>
</evidence>
<keyword evidence="3 7" id="KW-0812">Transmembrane</keyword>
<feature type="transmembrane region" description="Helical" evidence="7">
    <location>
        <begin position="321"/>
        <end position="337"/>
    </location>
</feature>
<evidence type="ECO:0000313" key="11">
    <source>
        <dbReference type="Proteomes" id="UP000032946"/>
    </source>
</evidence>
<dbReference type="Gene3D" id="3.60.15.10">
    <property type="entry name" value="Ribonuclease Z/Hydroxyacylglutathione hydrolase-like"/>
    <property type="match status" value="1"/>
</dbReference>
<dbReference type="PANTHER" id="PTHR30619">
    <property type="entry name" value="DNA INTERNALIZATION/COMPETENCE PROTEIN COMEC/REC2"/>
    <property type="match status" value="1"/>
</dbReference>
<dbReference type="PANTHER" id="PTHR30619:SF1">
    <property type="entry name" value="RECOMBINATION PROTEIN 2"/>
    <property type="match status" value="1"/>
</dbReference>
<feature type="transmembrane region" description="Helical" evidence="7">
    <location>
        <begin position="292"/>
        <end position="314"/>
    </location>
</feature>
<feature type="region of interest" description="Disordered" evidence="6">
    <location>
        <begin position="53"/>
        <end position="80"/>
    </location>
</feature>
<evidence type="ECO:0000256" key="3">
    <source>
        <dbReference type="ARBA" id="ARBA00022692"/>
    </source>
</evidence>
<comment type="subcellular location">
    <subcellularLocation>
        <location evidence="1">Cell membrane</location>
        <topology evidence="1">Multi-pass membrane protein</topology>
    </subcellularLocation>
</comment>